<dbReference type="EMBL" id="KZ819425">
    <property type="protein sequence ID" value="PWN40214.1"/>
    <property type="molecule type" value="Genomic_DNA"/>
</dbReference>
<evidence type="ECO:0000259" key="1">
    <source>
        <dbReference type="PROSITE" id="PS51391"/>
    </source>
</evidence>
<dbReference type="GO" id="GO:0070692">
    <property type="term" value="C:CTDK-1 complex"/>
    <property type="evidence" value="ECO:0007669"/>
    <property type="project" value="InterPro"/>
</dbReference>
<dbReference type="GO" id="GO:0045943">
    <property type="term" value="P:positive regulation of transcription by RNA polymerase I"/>
    <property type="evidence" value="ECO:0007669"/>
    <property type="project" value="TreeGrafter"/>
</dbReference>
<feature type="domain" description="CID" evidence="1">
    <location>
        <begin position="2"/>
        <end position="72"/>
    </location>
</feature>
<dbReference type="GO" id="GO:0032786">
    <property type="term" value="P:positive regulation of DNA-templated transcription, elongation"/>
    <property type="evidence" value="ECO:0007669"/>
    <property type="project" value="InterPro"/>
</dbReference>
<proteinExistence type="predicted"/>
<dbReference type="InParanoid" id="A0A316VSM3"/>
<dbReference type="InterPro" id="IPR006569">
    <property type="entry name" value="CID_dom"/>
</dbReference>
<feature type="non-terminal residue" evidence="2">
    <location>
        <position position="72"/>
    </location>
</feature>
<keyword evidence="3" id="KW-1185">Reference proteome</keyword>
<dbReference type="OrthoDB" id="21266at2759"/>
<dbReference type="InterPro" id="IPR024638">
    <property type="entry name" value="Ctk3_N"/>
</dbReference>
<dbReference type="AlphaFoldDB" id="A0A316VSM3"/>
<dbReference type="InterPro" id="IPR042326">
    <property type="entry name" value="Ctk3"/>
</dbReference>
<protein>
    <recommendedName>
        <fullName evidence="1">CID domain-containing protein</fullName>
    </recommendedName>
</protein>
<dbReference type="Gene3D" id="1.25.40.90">
    <property type="match status" value="1"/>
</dbReference>
<accession>A0A316VSM3</accession>
<dbReference type="PROSITE" id="PS51391">
    <property type="entry name" value="CID"/>
    <property type="match status" value="1"/>
</dbReference>
<dbReference type="STRING" id="1522189.A0A316VSM3"/>
<sequence>MDAFSIRLDFLSLLRRLTASQQSIAKLIAFANVHADKARNDIWDCTVGEAEKTNLNARLNILFFIDALLSEE</sequence>
<dbReference type="PANTHER" id="PTHR28291:SF1">
    <property type="entry name" value="CTD KINASE SUBUNIT GAMMA"/>
    <property type="match status" value="1"/>
</dbReference>
<dbReference type="InterPro" id="IPR008942">
    <property type="entry name" value="ENTH_VHS"/>
</dbReference>
<name>A0A316VSM3_9BASI</name>
<evidence type="ECO:0000313" key="3">
    <source>
        <dbReference type="Proteomes" id="UP000245783"/>
    </source>
</evidence>
<dbReference type="PANTHER" id="PTHR28291">
    <property type="entry name" value="CTD KINASE SUBUNIT GAMMA"/>
    <property type="match status" value="1"/>
</dbReference>
<evidence type="ECO:0000313" key="2">
    <source>
        <dbReference type="EMBL" id="PWN40214.1"/>
    </source>
</evidence>
<gene>
    <name evidence="2" type="ORF">IE81DRAFT_273771</name>
</gene>
<dbReference type="Proteomes" id="UP000245783">
    <property type="component" value="Unassembled WGS sequence"/>
</dbReference>
<organism evidence="2 3">
    <name type="scientific">Ceraceosorus guamensis</name>
    <dbReference type="NCBI Taxonomy" id="1522189"/>
    <lineage>
        <taxon>Eukaryota</taxon>
        <taxon>Fungi</taxon>
        <taxon>Dikarya</taxon>
        <taxon>Basidiomycota</taxon>
        <taxon>Ustilaginomycotina</taxon>
        <taxon>Exobasidiomycetes</taxon>
        <taxon>Ceraceosorales</taxon>
        <taxon>Ceraceosoraceae</taxon>
        <taxon>Ceraceosorus</taxon>
    </lineage>
</organism>
<dbReference type="Pfam" id="PF12243">
    <property type="entry name" value="CTK3"/>
    <property type="match status" value="1"/>
</dbReference>
<dbReference type="RefSeq" id="XP_025367374.1">
    <property type="nucleotide sequence ID" value="XM_025511435.1"/>
</dbReference>
<reference evidence="2 3" key="1">
    <citation type="journal article" date="2018" name="Mol. Biol. Evol.">
        <title>Broad Genomic Sampling Reveals a Smut Pathogenic Ancestry of the Fungal Clade Ustilaginomycotina.</title>
        <authorList>
            <person name="Kijpornyongpan T."/>
            <person name="Mondo S.J."/>
            <person name="Barry K."/>
            <person name="Sandor L."/>
            <person name="Lee J."/>
            <person name="Lipzen A."/>
            <person name="Pangilinan J."/>
            <person name="LaButti K."/>
            <person name="Hainaut M."/>
            <person name="Henrissat B."/>
            <person name="Grigoriev I.V."/>
            <person name="Spatafora J.W."/>
            <person name="Aime M.C."/>
        </authorList>
    </citation>
    <scope>NUCLEOTIDE SEQUENCE [LARGE SCALE GENOMIC DNA]</scope>
    <source>
        <strain evidence="2 3">MCA 4658</strain>
    </source>
</reference>
<dbReference type="GeneID" id="37033305"/>